<evidence type="ECO:0000313" key="1">
    <source>
        <dbReference type="EMBL" id="MBB6368951.1"/>
    </source>
</evidence>
<keyword evidence="2" id="KW-1185">Reference proteome</keyword>
<organism evidence="1 2">
    <name type="scientific">Chryseobacterium shigense</name>
    <dbReference type="NCBI Taxonomy" id="297244"/>
    <lineage>
        <taxon>Bacteria</taxon>
        <taxon>Pseudomonadati</taxon>
        <taxon>Bacteroidota</taxon>
        <taxon>Flavobacteriia</taxon>
        <taxon>Flavobacteriales</taxon>
        <taxon>Weeksellaceae</taxon>
        <taxon>Chryseobacterium group</taxon>
        <taxon>Chryseobacterium</taxon>
    </lineage>
</organism>
<proteinExistence type="predicted"/>
<sequence>MKKNKILFFLVLICVNFVKAQDLKLFTPILISDIKSIMINGEMNNQAIVDYFNPDVDKMQKEILKYSSDSSVLYLYNSESSSYKAFICLNKKNKETVSTENNFGVFRSFNLIKKNDRLFDAVSATGSYPSHFERLNSIEIMEKSQKFLIIKINFSDTYGYKGYSVLVLQDYKYIKH</sequence>
<protein>
    <submittedName>
        <fullName evidence="1">Uncharacterized protein</fullName>
    </submittedName>
</protein>
<dbReference type="RefSeq" id="WP_184162142.1">
    <property type="nucleotide sequence ID" value="NZ_JACHLC010000001.1"/>
</dbReference>
<accession>A0A841N2J7</accession>
<evidence type="ECO:0000313" key="2">
    <source>
        <dbReference type="Proteomes" id="UP000589738"/>
    </source>
</evidence>
<dbReference type="Proteomes" id="UP000589738">
    <property type="component" value="Unassembled WGS sequence"/>
</dbReference>
<name>A0A841N2J7_9FLAO</name>
<dbReference type="EMBL" id="JACHLC010000001">
    <property type="protein sequence ID" value="MBB6368951.1"/>
    <property type="molecule type" value="Genomic_DNA"/>
</dbReference>
<comment type="caution">
    <text evidence="1">The sequence shown here is derived from an EMBL/GenBank/DDBJ whole genome shotgun (WGS) entry which is preliminary data.</text>
</comment>
<dbReference type="AlphaFoldDB" id="A0A841N2J7"/>
<gene>
    <name evidence="1" type="ORF">HNP36_000004</name>
</gene>
<reference evidence="1 2" key="1">
    <citation type="submission" date="2020-08" db="EMBL/GenBank/DDBJ databases">
        <title>Functional genomics of gut bacteria from endangered species of beetles.</title>
        <authorList>
            <person name="Carlos-Shanley C."/>
        </authorList>
    </citation>
    <scope>NUCLEOTIDE SEQUENCE [LARGE SCALE GENOMIC DNA]</scope>
    <source>
        <strain evidence="1 2">S00136</strain>
    </source>
</reference>